<dbReference type="GO" id="GO:0005615">
    <property type="term" value="C:extracellular space"/>
    <property type="evidence" value="ECO:0007669"/>
    <property type="project" value="TreeGrafter"/>
</dbReference>
<dbReference type="GO" id="GO:0030198">
    <property type="term" value="P:extracellular matrix organization"/>
    <property type="evidence" value="ECO:0007669"/>
    <property type="project" value="TreeGrafter"/>
</dbReference>
<feature type="domain" description="FAS1" evidence="2">
    <location>
        <begin position="84"/>
        <end position="214"/>
    </location>
</feature>
<accession>A0A2P2BYQ0</accession>
<dbReference type="PROSITE" id="PS51257">
    <property type="entry name" value="PROKAR_LIPOPROTEIN"/>
    <property type="match status" value="1"/>
</dbReference>
<organism evidence="3">
    <name type="scientific">metagenome</name>
    <dbReference type="NCBI Taxonomy" id="256318"/>
    <lineage>
        <taxon>unclassified sequences</taxon>
        <taxon>metagenomes</taxon>
    </lineage>
</organism>
<evidence type="ECO:0000259" key="2">
    <source>
        <dbReference type="PROSITE" id="PS50213"/>
    </source>
</evidence>
<dbReference type="GO" id="GO:0007155">
    <property type="term" value="P:cell adhesion"/>
    <property type="evidence" value="ECO:0007669"/>
    <property type="project" value="TreeGrafter"/>
</dbReference>
<evidence type="ECO:0000313" key="3">
    <source>
        <dbReference type="EMBL" id="CUR54877.1"/>
    </source>
</evidence>
<dbReference type="AlphaFoldDB" id="A0A2P2BYQ0"/>
<protein>
    <submittedName>
        <fullName evidence="3">Cell surface lipoprotein Mpt83</fullName>
    </submittedName>
</protein>
<dbReference type="InterPro" id="IPR050904">
    <property type="entry name" value="Adhesion/Biosynth-related"/>
</dbReference>
<dbReference type="Pfam" id="PF02469">
    <property type="entry name" value="Fasciclin"/>
    <property type="match status" value="1"/>
</dbReference>
<dbReference type="PANTHER" id="PTHR10900:SF77">
    <property type="entry name" value="FI19380P1"/>
    <property type="match status" value="1"/>
</dbReference>
<dbReference type="SMART" id="SM00554">
    <property type="entry name" value="FAS1"/>
    <property type="match status" value="1"/>
</dbReference>
<keyword evidence="3" id="KW-0449">Lipoprotein</keyword>
<dbReference type="InterPro" id="IPR000782">
    <property type="entry name" value="FAS1_domain"/>
</dbReference>
<dbReference type="PROSITE" id="PS50213">
    <property type="entry name" value="FAS1"/>
    <property type="match status" value="1"/>
</dbReference>
<sequence length="217" mass="21766">MRTNTLRRTAAAGAILTLSLTMAACGGSDDEATPAAADETTSAPATPDASDTPAEETNAGDQTFGEGCAAVPATGAGSFNGMATAPVASAASANPLLSTLVTAVGEAGLVDTLNSQEALTVFAPTNDAFAKLPPKTLKAVLADKELLTKILTHHVIAGQLSPEQLAGKHETLAGDMVTVKGSGEMFKVVPDKASVICGNVPTANATVYIIDTVLMPS</sequence>
<dbReference type="Gene3D" id="2.30.180.10">
    <property type="entry name" value="FAS1 domain"/>
    <property type="match status" value="1"/>
</dbReference>
<dbReference type="FunFam" id="2.30.180.10:FF:000019">
    <property type="entry name" value="Cell surface lipoprotein"/>
    <property type="match status" value="1"/>
</dbReference>
<dbReference type="GO" id="GO:0050839">
    <property type="term" value="F:cell adhesion molecule binding"/>
    <property type="evidence" value="ECO:0007669"/>
    <property type="project" value="TreeGrafter"/>
</dbReference>
<proteinExistence type="predicted"/>
<gene>
    <name evidence="3" type="ORF">NOCA2220068</name>
</gene>
<dbReference type="GO" id="GO:0031012">
    <property type="term" value="C:extracellular matrix"/>
    <property type="evidence" value="ECO:0007669"/>
    <property type="project" value="TreeGrafter"/>
</dbReference>
<feature type="region of interest" description="Disordered" evidence="1">
    <location>
        <begin position="29"/>
        <end position="66"/>
    </location>
</feature>
<dbReference type="InterPro" id="IPR036378">
    <property type="entry name" value="FAS1_dom_sf"/>
</dbReference>
<reference evidence="3" key="1">
    <citation type="submission" date="2015-08" db="EMBL/GenBank/DDBJ databases">
        <authorList>
            <person name="Babu N.S."/>
            <person name="Beckwith C.J."/>
            <person name="Beseler K.G."/>
            <person name="Brison A."/>
            <person name="Carone J.V."/>
            <person name="Caskin T.P."/>
            <person name="Diamond M."/>
            <person name="Durham M.E."/>
            <person name="Foxe J.M."/>
            <person name="Go M."/>
            <person name="Henderson B.A."/>
            <person name="Jones I.B."/>
            <person name="McGettigan J.A."/>
            <person name="Micheletti S.J."/>
            <person name="Nasrallah M.E."/>
            <person name="Ortiz D."/>
            <person name="Piller C.R."/>
            <person name="Privatt S.R."/>
            <person name="Schneider S.L."/>
            <person name="Sharp S."/>
            <person name="Smith T.C."/>
            <person name="Stanton J.D."/>
            <person name="Ullery H.E."/>
            <person name="Wilson R.J."/>
            <person name="Serrano M.G."/>
            <person name="Buck G."/>
            <person name="Lee V."/>
            <person name="Wang Y."/>
            <person name="Carvalho R."/>
            <person name="Voegtly L."/>
            <person name="Shi R."/>
            <person name="Duckworth R."/>
            <person name="Johnson A."/>
            <person name="Loviza R."/>
            <person name="Walstead R."/>
            <person name="Shah Z."/>
            <person name="Kiflezghi M."/>
            <person name="Wade K."/>
            <person name="Ball S.L."/>
            <person name="Bradley K.W."/>
            <person name="Asai D.J."/>
            <person name="Bowman C.A."/>
            <person name="Russell D.A."/>
            <person name="Pope W.H."/>
            <person name="Jacobs-Sera D."/>
            <person name="Hendrix R.W."/>
            <person name="Hatfull G.F."/>
        </authorList>
    </citation>
    <scope>NUCLEOTIDE SEQUENCE</scope>
</reference>
<name>A0A2P2BYQ0_9ZZZZ</name>
<dbReference type="EMBL" id="CZKA01000015">
    <property type="protein sequence ID" value="CUR54877.1"/>
    <property type="molecule type" value="Genomic_DNA"/>
</dbReference>
<evidence type="ECO:0000256" key="1">
    <source>
        <dbReference type="SAM" id="MobiDB-lite"/>
    </source>
</evidence>
<dbReference type="PANTHER" id="PTHR10900">
    <property type="entry name" value="PERIOSTIN-RELATED"/>
    <property type="match status" value="1"/>
</dbReference>
<feature type="compositionally biased region" description="Low complexity" evidence="1">
    <location>
        <begin position="33"/>
        <end position="52"/>
    </location>
</feature>
<dbReference type="SUPFAM" id="SSF82153">
    <property type="entry name" value="FAS1 domain"/>
    <property type="match status" value="1"/>
</dbReference>